<evidence type="ECO:0000256" key="6">
    <source>
        <dbReference type="ARBA" id="ARBA00022448"/>
    </source>
</evidence>
<evidence type="ECO:0000256" key="17">
    <source>
        <dbReference type="ARBA" id="ARBA00031028"/>
    </source>
</evidence>
<dbReference type="InterPro" id="IPR050175">
    <property type="entry name" value="Complex_I_Subunit_2"/>
</dbReference>
<organism evidence="20">
    <name type="scientific">Colobopsis nipponica</name>
    <dbReference type="NCBI Taxonomy" id="2681982"/>
    <lineage>
        <taxon>Eukaryota</taxon>
        <taxon>Metazoa</taxon>
        <taxon>Ecdysozoa</taxon>
        <taxon>Arthropoda</taxon>
        <taxon>Hexapoda</taxon>
        <taxon>Insecta</taxon>
        <taxon>Pterygota</taxon>
        <taxon>Neoptera</taxon>
        <taxon>Endopterygota</taxon>
        <taxon>Hymenoptera</taxon>
        <taxon>Apocrita</taxon>
        <taxon>Aculeata</taxon>
        <taxon>Formicoidea</taxon>
        <taxon>Formicidae</taxon>
        <taxon>Formicinae</taxon>
        <taxon>Colobopsis</taxon>
    </lineage>
</organism>
<feature type="transmembrane region" description="Helical" evidence="19">
    <location>
        <begin position="307"/>
        <end position="327"/>
    </location>
</feature>
<feature type="transmembrane region" description="Helical" evidence="19">
    <location>
        <begin position="31"/>
        <end position="51"/>
    </location>
</feature>
<accession>A0A7S7BJ56</accession>
<keyword evidence="16 19" id="KW-0472">Membrane</keyword>
<comment type="subcellular location">
    <subcellularLocation>
        <location evidence="2">Mitochondrion inner membrane</location>
        <topology evidence="2">Multi-pass membrane protein</topology>
    </subcellularLocation>
</comment>
<comment type="similarity">
    <text evidence="3">Belongs to the complex I subunit 2 family.</text>
</comment>
<evidence type="ECO:0000256" key="5">
    <source>
        <dbReference type="ARBA" id="ARBA00021008"/>
    </source>
</evidence>
<dbReference type="EC" id="7.1.1.2" evidence="4"/>
<evidence type="ECO:0000256" key="7">
    <source>
        <dbReference type="ARBA" id="ARBA00022660"/>
    </source>
</evidence>
<dbReference type="CTD" id="4536"/>
<dbReference type="RefSeq" id="YP_010034062.1">
    <property type="nucleotide sequence ID" value="NC_053900.1"/>
</dbReference>
<keyword evidence="8 19" id="KW-0812">Transmembrane</keyword>
<reference evidence="20" key="1">
    <citation type="submission" date="2020-10" db="EMBL/GenBank/DDBJ databases">
        <title>The complete mitochondrial genome of the gate-keeper ant Colobopsis nipponica (Wheeler, W.M., 1928).</title>
        <authorList>
            <person name="Park J."/>
            <person name="Xi H."/>
            <person name="Park J."/>
        </authorList>
    </citation>
    <scope>NUCLEOTIDE SEQUENCE</scope>
</reference>
<evidence type="ECO:0000256" key="15">
    <source>
        <dbReference type="ARBA" id="ARBA00023128"/>
    </source>
</evidence>
<evidence type="ECO:0000256" key="1">
    <source>
        <dbReference type="ARBA" id="ARBA00003257"/>
    </source>
</evidence>
<dbReference type="PANTHER" id="PTHR46552:SF1">
    <property type="entry name" value="NADH-UBIQUINONE OXIDOREDUCTASE CHAIN 2"/>
    <property type="match status" value="1"/>
</dbReference>
<keyword evidence="12 19" id="KW-1133">Transmembrane helix</keyword>
<evidence type="ECO:0000256" key="19">
    <source>
        <dbReference type="SAM" id="Phobius"/>
    </source>
</evidence>
<feature type="transmembrane region" description="Helical" evidence="19">
    <location>
        <begin position="88"/>
        <end position="111"/>
    </location>
</feature>
<proteinExistence type="inferred from homology"/>
<dbReference type="EMBL" id="MW067133">
    <property type="protein sequence ID" value="QOW83441.1"/>
    <property type="molecule type" value="Genomic_DNA"/>
</dbReference>
<dbReference type="GO" id="GO:0008137">
    <property type="term" value="F:NADH dehydrogenase (ubiquinone) activity"/>
    <property type="evidence" value="ECO:0007669"/>
    <property type="project" value="UniProtKB-EC"/>
</dbReference>
<feature type="transmembrane region" description="Helical" evidence="19">
    <location>
        <begin position="264"/>
        <end position="286"/>
    </location>
</feature>
<evidence type="ECO:0000256" key="9">
    <source>
        <dbReference type="ARBA" id="ARBA00022792"/>
    </source>
</evidence>
<feature type="transmembrane region" description="Helical" evidence="19">
    <location>
        <begin position="192"/>
        <end position="212"/>
    </location>
</feature>
<evidence type="ECO:0000256" key="12">
    <source>
        <dbReference type="ARBA" id="ARBA00022989"/>
    </source>
</evidence>
<evidence type="ECO:0000256" key="4">
    <source>
        <dbReference type="ARBA" id="ARBA00012944"/>
    </source>
</evidence>
<dbReference type="GO" id="GO:0005743">
    <property type="term" value="C:mitochondrial inner membrane"/>
    <property type="evidence" value="ECO:0007669"/>
    <property type="project" value="UniProtKB-SubCell"/>
</dbReference>
<keyword evidence="15 20" id="KW-0496">Mitochondrion</keyword>
<dbReference type="GO" id="GO:0006120">
    <property type="term" value="P:mitochondrial electron transport, NADH to ubiquinone"/>
    <property type="evidence" value="ECO:0007669"/>
    <property type="project" value="TreeGrafter"/>
</dbReference>
<evidence type="ECO:0000256" key="16">
    <source>
        <dbReference type="ARBA" id="ARBA00023136"/>
    </source>
</evidence>
<evidence type="ECO:0000256" key="10">
    <source>
        <dbReference type="ARBA" id="ARBA00022967"/>
    </source>
</evidence>
<evidence type="ECO:0000256" key="2">
    <source>
        <dbReference type="ARBA" id="ARBA00004448"/>
    </source>
</evidence>
<name>A0A7S7BJ56_9HYME</name>
<feature type="transmembrane region" description="Helical" evidence="19">
    <location>
        <begin position="57"/>
        <end position="81"/>
    </location>
</feature>
<keyword evidence="10" id="KW-1278">Translocase</keyword>
<keyword evidence="7" id="KW-0679">Respiratory chain</keyword>
<feature type="transmembrane region" description="Helical" evidence="19">
    <location>
        <begin position="6"/>
        <end position="24"/>
    </location>
</feature>
<feature type="transmembrane region" description="Helical" evidence="19">
    <location>
        <begin position="224"/>
        <end position="244"/>
    </location>
</feature>
<comment type="function">
    <text evidence="1">Core subunit of the mitochondrial membrane respiratory chain NADH dehydrogenase (Complex I) that is believed to belong to the minimal assembly required for catalysis. Complex I functions in the transfer of electrons from NADH to the respiratory chain. The immediate electron acceptor for the enzyme is believed to be ubiquinone.</text>
</comment>
<sequence>MFYNLFLKIFLILNLTLFSIYSLFINDLMMMWFFMEINNFMYICLLCLKIFNKKMIFLYFLIQTSSSLIMIFTIMLNFYFFEFLYFKLILMTALSMKLGIPPFHMWMPLISKFMNWDSLLILLSIQKLTPLYMISTLEIPYFIMFLLIMMASYLSTFKMMNLLNFKLIITFSSINQTSWMLLLMLFKNLFWLFYFILYSSILSMIHITFLYLKFSSNFMINISNYNIQLMMISLFFNLSGLPPFSFFFMKWMSMYMFLFNSNHFLIFILMLLNSFILIYIYLNISLHLMFFFSITSKLIMMNPFKMFLWKITLMMMTSLFSSLIMIMM</sequence>
<keyword evidence="9" id="KW-0999">Mitochondrion inner membrane</keyword>
<feature type="transmembrane region" description="Helical" evidence="19">
    <location>
        <begin position="131"/>
        <end position="155"/>
    </location>
</feature>
<dbReference type="GeneID" id="63380728"/>
<dbReference type="AlphaFoldDB" id="A0A7S7BJ56"/>
<evidence type="ECO:0000256" key="8">
    <source>
        <dbReference type="ARBA" id="ARBA00022692"/>
    </source>
</evidence>
<dbReference type="PANTHER" id="PTHR46552">
    <property type="entry name" value="NADH-UBIQUINONE OXIDOREDUCTASE CHAIN 2"/>
    <property type="match status" value="1"/>
</dbReference>
<evidence type="ECO:0000256" key="11">
    <source>
        <dbReference type="ARBA" id="ARBA00022982"/>
    </source>
</evidence>
<keyword evidence="6" id="KW-0813">Transport</keyword>
<evidence type="ECO:0000313" key="20">
    <source>
        <dbReference type="EMBL" id="QOW83441.1"/>
    </source>
</evidence>
<gene>
    <name evidence="20" type="primary">ND2</name>
</gene>
<evidence type="ECO:0000256" key="3">
    <source>
        <dbReference type="ARBA" id="ARBA00007012"/>
    </source>
</evidence>
<geneLocation type="mitochondrion" evidence="20"/>
<evidence type="ECO:0000256" key="18">
    <source>
        <dbReference type="ARBA" id="ARBA00049551"/>
    </source>
</evidence>
<keyword evidence="11" id="KW-0249">Electron transport</keyword>
<evidence type="ECO:0000256" key="14">
    <source>
        <dbReference type="ARBA" id="ARBA00023075"/>
    </source>
</evidence>
<keyword evidence="13" id="KW-0520">NAD</keyword>
<evidence type="ECO:0000256" key="13">
    <source>
        <dbReference type="ARBA" id="ARBA00023027"/>
    </source>
</evidence>
<keyword evidence="14" id="KW-0830">Ubiquinone</keyword>
<protein>
    <recommendedName>
        <fullName evidence="5">NADH-ubiquinone oxidoreductase chain 2</fullName>
        <ecNumber evidence="4">7.1.1.2</ecNumber>
    </recommendedName>
    <alternativeName>
        <fullName evidence="17">NADH dehydrogenase subunit 2</fullName>
    </alternativeName>
</protein>
<comment type="catalytic activity">
    <reaction evidence="18">
        <text>a ubiquinone + NADH + 5 H(+)(in) = a ubiquinol + NAD(+) + 4 H(+)(out)</text>
        <dbReference type="Rhea" id="RHEA:29091"/>
        <dbReference type="Rhea" id="RHEA-COMP:9565"/>
        <dbReference type="Rhea" id="RHEA-COMP:9566"/>
        <dbReference type="ChEBI" id="CHEBI:15378"/>
        <dbReference type="ChEBI" id="CHEBI:16389"/>
        <dbReference type="ChEBI" id="CHEBI:17976"/>
        <dbReference type="ChEBI" id="CHEBI:57540"/>
        <dbReference type="ChEBI" id="CHEBI:57945"/>
        <dbReference type="EC" id="7.1.1.2"/>
    </reaction>
</comment>